<evidence type="ECO:0000313" key="2">
    <source>
        <dbReference type="Proteomes" id="UP001165960"/>
    </source>
</evidence>
<organism evidence="1 2">
    <name type="scientific">Entomophthora muscae</name>
    <dbReference type="NCBI Taxonomy" id="34485"/>
    <lineage>
        <taxon>Eukaryota</taxon>
        <taxon>Fungi</taxon>
        <taxon>Fungi incertae sedis</taxon>
        <taxon>Zoopagomycota</taxon>
        <taxon>Entomophthoromycotina</taxon>
        <taxon>Entomophthoromycetes</taxon>
        <taxon>Entomophthorales</taxon>
        <taxon>Entomophthoraceae</taxon>
        <taxon>Entomophthora</taxon>
    </lineage>
</organism>
<protein>
    <submittedName>
        <fullName evidence="1">Uncharacterized protein</fullName>
    </submittedName>
</protein>
<dbReference type="EMBL" id="QTSX02005703">
    <property type="protein sequence ID" value="KAJ9058864.1"/>
    <property type="molecule type" value="Genomic_DNA"/>
</dbReference>
<evidence type="ECO:0000313" key="1">
    <source>
        <dbReference type="EMBL" id="KAJ9058864.1"/>
    </source>
</evidence>
<accession>A0ACC2S949</accession>
<gene>
    <name evidence="1" type="ORF">DSO57_1007802</name>
</gene>
<proteinExistence type="predicted"/>
<sequence length="254" mass="28433">MHLFSVFLSLVASTISPPTRIVGGYEVRPRSKYPWIVSLALLGKHQCGGMAYRPSVVLTAAHCTIFEDQDWTVRFRYYDFRRKLNPTNEFQIAKRRRHPEYSSIRFDLNDVAMWKIKGTFDLLDNEYVKIDTTSISQSEGRMLKVIGWGSLKRGGSPHHKLMEVELPTFNIQACVQSLATEEKVVDPSVMFCAGFPEGGKDSCQGDSGGPIFLTKNQTFVVVGIVSWGHGCASPGFPGIFTRLDAFASFLGWPI</sequence>
<keyword evidence="2" id="KW-1185">Reference proteome</keyword>
<comment type="caution">
    <text evidence="1">The sequence shown here is derived from an EMBL/GenBank/DDBJ whole genome shotgun (WGS) entry which is preliminary data.</text>
</comment>
<name>A0ACC2S949_9FUNG</name>
<dbReference type="Proteomes" id="UP001165960">
    <property type="component" value="Unassembled WGS sequence"/>
</dbReference>
<reference evidence="1" key="1">
    <citation type="submission" date="2022-04" db="EMBL/GenBank/DDBJ databases">
        <title>Genome of the entomopathogenic fungus Entomophthora muscae.</title>
        <authorList>
            <person name="Elya C."/>
            <person name="Lovett B.R."/>
            <person name="Lee E."/>
            <person name="Macias A.M."/>
            <person name="Hajek A.E."/>
            <person name="De Bivort B.L."/>
            <person name="Kasson M.T."/>
            <person name="De Fine Licht H.H."/>
            <person name="Stajich J.E."/>
        </authorList>
    </citation>
    <scope>NUCLEOTIDE SEQUENCE</scope>
    <source>
        <strain evidence="1">Berkeley</strain>
    </source>
</reference>